<organism evidence="4 5">
    <name type="scientific">Actinophytocola algeriensis</name>
    <dbReference type="NCBI Taxonomy" id="1768010"/>
    <lineage>
        <taxon>Bacteria</taxon>
        <taxon>Bacillati</taxon>
        <taxon>Actinomycetota</taxon>
        <taxon>Actinomycetes</taxon>
        <taxon>Pseudonocardiales</taxon>
        <taxon>Pseudonocardiaceae</taxon>
    </lineage>
</organism>
<evidence type="ECO:0000256" key="1">
    <source>
        <dbReference type="ARBA" id="ARBA00022527"/>
    </source>
</evidence>
<feature type="domain" description="MEDS" evidence="3">
    <location>
        <begin position="14"/>
        <end position="157"/>
    </location>
</feature>
<dbReference type="SUPFAM" id="SSF55874">
    <property type="entry name" value="ATPase domain of HSP90 chaperone/DNA topoisomerase II/histidine kinase"/>
    <property type="match status" value="1"/>
</dbReference>
<evidence type="ECO:0000259" key="3">
    <source>
        <dbReference type="Pfam" id="PF14417"/>
    </source>
</evidence>
<dbReference type="AlphaFoldDB" id="A0A7W7VGX0"/>
<dbReference type="NCBIfam" id="NF041045">
    <property type="entry name" value="RsbA_anti_sig"/>
    <property type="match status" value="1"/>
</dbReference>
<accession>A0A7W7VGX0</accession>
<comment type="caution">
    <text evidence="4">The sequence shown here is derived from an EMBL/GenBank/DDBJ whole genome shotgun (WGS) entry which is preliminary data.</text>
</comment>
<dbReference type="RefSeq" id="WP_184813678.1">
    <property type="nucleotide sequence ID" value="NZ_JACHJQ010000006.1"/>
</dbReference>
<dbReference type="Pfam" id="PF13581">
    <property type="entry name" value="HATPase_c_2"/>
    <property type="match status" value="1"/>
</dbReference>
<dbReference type="InterPro" id="IPR036890">
    <property type="entry name" value="HATPase_C_sf"/>
</dbReference>
<dbReference type="InterPro" id="IPR050267">
    <property type="entry name" value="Anti-sigma-factor_SerPK"/>
</dbReference>
<dbReference type="PANTHER" id="PTHR35526:SF3">
    <property type="entry name" value="ANTI-SIGMA-F FACTOR RSBW"/>
    <property type="match status" value="1"/>
</dbReference>
<evidence type="ECO:0000313" key="5">
    <source>
        <dbReference type="Proteomes" id="UP000520767"/>
    </source>
</evidence>
<dbReference type="InterPro" id="IPR047718">
    <property type="entry name" value="RsbA-like_anti_sig"/>
</dbReference>
<dbReference type="EMBL" id="JACHJQ010000006">
    <property type="protein sequence ID" value="MBB4909584.1"/>
    <property type="molecule type" value="Genomic_DNA"/>
</dbReference>
<dbReference type="InterPro" id="IPR003594">
    <property type="entry name" value="HATPase_dom"/>
</dbReference>
<keyword evidence="1" id="KW-0808">Transferase</keyword>
<evidence type="ECO:0000259" key="2">
    <source>
        <dbReference type="Pfam" id="PF13581"/>
    </source>
</evidence>
<dbReference type="CDD" id="cd16936">
    <property type="entry name" value="HATPase_RsbW-like"/>
    <property type="match status" value="1"/>
</dbReference>
<dbReference type="Pfam" id="PF14417">
    <property type="entry name" value="MEDS"/>
    <property type="match status" value="1"/>
</dbReference>
<feature type="domain" description="Histidine kinase/HSP90-like ATPase" evidence="2">
    <location>
        <begin position="207"/>
        <end position="312"/>
    </location>
</feature>
<name>A0A7W7VGX0_9PSEU</name>
<evidence type="ECO:0000313" key="4">
    <source>
        <dbReference type="EMBL" id="MBB4909584.1"/>
    </source>
</evidence>
<keyword evidence="1" id="KW-0723">Serine/threonine-protein kinase</keyword>
<keyword evidence="1" id="KW-0418">Kinase</keyword>
<sequence length="320" mass="34358">MRTGAPAGRTGYFHEAVYYGSDEELLAVVLPFVQGGVAAGEPTIVSLSEPNAALVREALGDDTPVVFNSGGDLYVRPAGAIRAYRDLFAEHTRAGAGQIRVVGELPPDTLGVTWDWWARYESAINDAYDDYPLWSMCTYDTRSTPAEVLADVARTHPNVAAPGDRHLTSPDYVEPDLFLRRDRPTPPDPLQLTAPTVELADPSPADARAALGRVSDGVLSADRLVDLRIAVTETVTNAMSHGGPPVLVRFWAGPDRVVVTVTDRGKGPVDPFAGLRAAAHAPIGGLGLWLTHQLCDHVAMSNTTDGFTVRMISGNPYHRV</sequence>
<gene>
    <name evidence="4" type="ORF">FHR82_005842</name>
</gene>
<dbReference type="PANTHER" id="PTHR35526">
    <property type="entry name" value="ANTI-SIGMA-F FACTOR RSBW-RELATED"/>
    <property type="match status" value="1"/>
</dbReference>
<reference evidence="4 5" key="1">
    <citation type="submission" date="2020-08" db="EMBL/GenBank/DDBJ databases">
        <title>Genomic Encyclopedia of Type Strains, Phase III (KMG-III): the genomes of soil and plant-associated and newly described type strains.</title>
        <authorList>
            <person name="Whitman W."/>
        </authorList>
    </citation>
    <scope>NUCLEOTIDE SEQUENCE [LARGE SCALE GENOMIC DNA]</scope>
    <source>
        <strain evidence="4 5">CECT 8960</strain>
    </source>
</reference>
<protein>
    <submittedName>
        <fullName evidence="4">Anti-sigma regulatory factor (Ser/Thr protein kinase)</fullName>
    </submittedName>
</protein>
<dbReference type="Proteomes" id="UP000520767">
    <property type="component" value="Unassembled WGS sequence"/>
</dbReference>
<proteinExistence type="predicted"/>
<dbReference type="InterPro" id="IPR025847">
    <property type="entry name" value="MEDS_domain"/>
</dbReference>
<keyword evidence="5" id="KW-1185">Reference proteome</keyword>
<dbReference type="GO" id="GO:0004674">
    <property type="term" value="F:protein serine/threonine kinase activity"/>
    <property type="evidence" value="ECO:0007669"/>
    <property type="project" value="UniProtKB-KW"/>
</dbReference>
<dbReference type="Gene3D" id="3.30.565.10">
    <property type="entry name" value="Histidine kinase-like ATPase, C-terminal domain"/>
    <property type="match status" value="1"/>
</dbReference>